<reference evidence="3 4" key="1">
    <citation type="submission" date="2024-02" db="EMBL/GenBank/DDBJ databases">
        <title>Chromosome-scale genome assembly of the rough periwinkle Littorina saxatilis.</title>
        <authorList>
            <person name="De Jode A."/>
            <person name="Faria R."/>
            <person name="Formenti G."/>
            <person name="Sims Y."/>
            <person name="Smith T.P."/>
            <person name="Tracey A."/>
            <person name="Wood J.M.D."/>
            <person name="Zagrodzka Z.B."/>
            <person name="Johannesson K."/>
            <person name="Butlin R.K."/>
            <person name="Leder E.H."/>
        </authorList>
    </citation>
    <scope>NUCLEOTIDE SEQUENCE [LARGE SCALE GENOMIC DNA]</scope>
    <source>
        <strain evidence="3">Snail1</strain>
        <tissue evidence="3">Muscle</tissue>
    </source>
</reference>
<dbReference type="InterPro" id="IPR008984">
    <property type="entry name" value="SMAD_FHA_dom_sf"/>
</dbReference>
<dbReference type="AlphaFoldDB" id="A0AAN9C102"/>
<evidence type="ECO:0000313" key="4">
    <source>
        <dbReference type="Proteomes" id="UP001374579"/>
    </source>
</evidence>
<comment type="caution">
    <text evidence="3">The sequence shown here is derived from an EMBL/GenBank/DDBJ whole genome shotgun (WGS) entry which is preliminary data.</text>
</comment>
<dbReference type="Gene3D" id="2.60.200.20">
    <property type="match status" value="1"/>
</dbReference>
<dbReference type="EMBL" id="JBAMIC010000001">
    <property type="protein sequence ID" value="KAK7115311.1"/>
    <property type="molecule type" value="Genomic_DNA"/>
</dbReference>
<dbReference type="Proteomes" id="UP001374579">
    <property type="component" value="Unassembled WGS sequence"/>
</dbReference>
<feature type="compositionally biased region" description="Polar residues" evidence="1">
    <location>
        <begin position="345"/>
        <end position="358"/>
    </location>
</feature>
<proteinExistence type="predicted"/>
<dbReference type="CDD" id="cd00060">
    <property type="entry name" value="FHA"/>
    <property type="match status" value="1"/>
</dbReference>
<dbReference type="InterPro" id="IPR000253">
    <property type="entry name" value="FHA_dom"/>
</dbReference>
<evidence type="ECO:0000259" key="2">
    <source>
        <dbReference type="PROSITE" id="PS50006"/>
    </source>
</evidence>
<accession>A0AAN9C102</accession>
<gene>
    <name evidence="3" type="ORF">V1264_001203</name>
</gene>
<feature type="region of interest" description="Disordered" evidence="1">
    <location>
        <begin position="276"/>
        <end position="296"/>
    </location>
</feature>
<protein>
    <recommendedName>
        <fullName evidence="2">FHA domain-containing protein</fullName>
    </recommendedName>
</protein>
<dbReference type="SUPFAM" id="SSF49879">
    <property type="entry name" value="SMAD/FHA domain"/>
    <property type="match status" value="1"/>
</dbReference>
<feature type="domain" description="FHA" evidence="2">
    <location>
        <begin position="46"/>
        <end position="98"/>
    </location>
</feature>
<evidence type="ECO:0000313" key="3">
    <source>
        <dbReference type="EMBL" id="KAK7115311.1"/>
    </source>
</evidence>
<dbReference type="Pfam" id="PF00498">
    <property type="entry name" value="FHA"/>
    <property type="match status" value="1"/>
</dbReference>
<keyword evidence="4" id="KW-1185">Reference proteome</keyword>
<dbReference type="PROSITE" id="PS50006">
    <property type="entry name" value="FHA_DOMAIN"/>
    <property type="match status" value="1"/>
</dbReference>
<sequence length="524" mass="56106">MADESMTCCTVETPSRLMLFYPDSTPCALITLLPTQPISKPVGQHVTMGRSSTADIRLNDERMSRLYASLWHDGKDPFVFRVSNLSERKMLMVDGVMLRYQEEAEVKDGTSLTLDFLQLKARVCGGDYVAFSYQVSFVKNVVISPPSVPPAAPPPPDGKCLMPPRRNSVSGRDLSSVFSCSDTPHSTSLGTAEDVVNKLLTCLQAASLDSGLGANMSVKPRTPYLDATRRQGTSLDSGMGAGFSFPPGATGYASYDRRYSEDVGVEYELPENLSTMGLGDSSVAEPPSGLSTVSMPPSVYHTGNKLSLNIPPSLVHTPGASAELTASTAPATPQLQNNLFRLSSASHASGQAAPQQHSAGGKQCAAYTTTSPPPPPPQQQQQNQYPYQLSSISPPVYNQLATSAKKDFSCWFNLETTSTLKPQTQKGENIRPPDLPEIAQRVQDALVDSKKNQVCSACSCRGGGGGSGGGGTSVNMAVVIKPVPDMTQKMALADMVVREGQRRGSPVENSDWDTDDTNINCYMK</sequence>
<name>A0AAN9C102_9CAEN</name>
<feature type="region of interest" description="Disordered" evidence="1">
    <location>
        <begin position="345"/>
        <end position="385"/>
    </location>
</feature>
<evidence type="ECO:0000256" key="1">
    <source>
        <dbReference type="SAM" id="MobiDB-lite"/>
    </source>
</evidence>
<organism evidence="3 4">
    <name type="scientific">Littorina saxatilis</name>
    <dbReference type="NCBI Taxonomy" id="31220"/>
    <lineage>
        <taxon>Eukaryota</taxon>
        <taxon>Metazoa</taxon>
        <taxon>Spiralia</taxon>
        <taxon>Lophotrochozoa</taxon>
        <taxon>Mollusca</taxon>
        <taxon>Gastropoda</taxon>
        <taxon>Caenogastropoda</taxon>
        <taxon>Littorinimorpha</taxon>
        <taxon>Littorinoidea</taxon>
        <taxon>Littorinidae</taxon>
        <taxon>Littorina</taxon>
    </lineage>
</organism>